<feature type="region of interest" description="Disordered" evidence="3">
    <location>
        <begin position="314"/>
        <end position="346"/>
    </location>
</feature>
<evidence type="ECO:0000256" key="3">
    <source>
        <dbReference type="SAM" id="MobiDB-lite"/>
    </source>
</evidence>
<feature type="compositionally biased region" description="Low complexity" evidence="3">
    <location>
        <begin position="324"/>
        <end position="343"/>
    </location>
</feature>
<feature type="region of interest" description="Disordered" evidence="3">
    <location>
        <begin position="1"/>
        <end position="34"/>
    </location>
</feature>
<accession>A0A336MEF4</accession>
<dbReference type="EMBL" id="UFQS01000991">
    <property type="protein sequence ID" value="SSX08297.1"/>
    <property type="molecule type" value="Genomic_DNA"/>
</dbReference>
<dbReference type="PANTHER" id="PTHR32123:SF13">
    <property type="entry name" value="BICAUDAL D-RELATED PROTEIN HOMOLOG"/>
    <property type="match status" value="1"/>
</dbReference>
<dbReference type="InterPro" id="IPR051149">
    <property type="entry name" value="Spindly/BICDR_Dynein_Adapter"/>
</dbReference>
<keyword evidence="1 2" id="KW-0175">Coiled coil</keyword>
<organism evidence="5">
    <name type="scientific">Culicoides sonorensis</name>
    <name type="common">Biting midge</name>
    <dbReference type="NCBI Taxonomy" id="179676"/>
    <lineage>
        <taxon>Eukaryota</taxon>
        <taxon>Metazoa</taxon>
        <taxon>Ecdysozoa</taxon>
        <taxon>Arthropoda</taxon>
        <taxon>Hexapoda</taxon>
        <taxon>Insecta</taxon>
        <taxon>Pterygota</taxon>
        <taxon>Neoptera</taxon>
        <taxon>Endopterygota</taxon>
        <taxon>Diptera</taxon>
        <taxon>Nematocera</taxon>
        <taxon>Chironomoidea</taxon>
        <taxon>Ceratopogonidae</taxon>
        <taxon>Ceratopogoninae</taxon>
        <taxon>Culicoides</taxon>
        <taxon>Monoculicoides</taxon>
    </lineage>
</organism>
<protein>
    <submittedName>
        <fullName evidence="5">CSON015519 protein</fullName>
    </submittedName>
</protein>
<evidence type="ECO:0000256" key="2">
    <source>
        <dbReference type="SAM" id="Coils"/>
    </source>
</evidence>
<proteinExistence type="predicted"/>
<dbReference type="OMA" id="PRQFGQY"/>
<feature type="region of interest" description="Disordered" evidence="3">
    <location>
        <begin position="415"/>
        <end position="446"/>
    </location>
</feature>
<evidence type="ECO:0000313" key="4">
    <source>
        <dbReference type="EMBL" id="SSX08297.1"/>
    </source>
</evidence>
<feature type="compositionally biased region" description="Basic and acidic residues" evidence="3">
    <location>
        <begin position="1"/>
        <end position="14"/>
    </location>
</feature>
<reference evidence="4" key="1">
    <citation type="submission" date="2018-04" db="EMBL/GenBank/DDBJ databases">
        <authorList>
            <person name="Go L.Y."/>
            <person name="Mitchell J.A."/>
        </authorList>
    </citation>
    <scope>NUCLEOTIDE SEQUENCE</scope>
    <source>
        <tissue evidence="4">Whole organism</tissue>
    </source>
</reference>
<sequence length="536" mass="61914">MDKRSSVDQKKPTLEDYIIDMETRPPDSDNNGPTDVWAQLQQKEADLLLAAELGKALLEKNEELKKQQDKMIEEFSTKIEKLEQEKHVLRRQLEVAASESESHCSELQSDIAEMKAKLESQEALVKQCEREKNALIEELTAQNARLSQELQKSNTIEVQLQTQLQEFKDQCNRRNMSIQDHVNSLDSLKSELKVILEKKSELEHRLQISAAEKETLQTLLSEASDRIHTLERGNREQETKYKITIQTLDRLERENGTLSERLESFDSQRSNSDHQSLLHEMGCDDSIDETSAPLLVKEAITVYKQLKNLCQTLKSSHDDDSGLHSDVSMEGSSLDNTSSTNTTEIGNETKFKRGMLSSITDELVHIVMNLDAIQFKSMFEQTRNVVIEQEDELKKRQERVMELESKLSVNEIELESAKEERNRARDDASSSTLAQDEIVTQARQDRDQAIERRTKAEIELAKTRVELMQANGQLLEAIQQKVELLQQLEQWQIDMHELIEEQMRNKLNDSALQNTKQQQSPQRPIRRSRLLDFLYR</sequence>
<name>A0A336MEF4_CULSO</name>
<evidence type="ECO:0000313" key="5">
    <source>
        <dbReference type="EMBL" id="SSX28320.1"/>
    </source>
</evidence>
<feature type="coiled-coil region" evidence="2">
    <location>
        <begin position="50"/>
        <end position="156"/>
    </location>
</feature>
<evidence type="ECO:0000256" key="1">
    <source>
        <dbReference type="ARBA" id="ARBA00023054"/>
    </source>
</evidence>
<gene>
    <name evidence="5" type="primary">CSON015519</name>
</gene>
<dbReference type="PANTHER" id="PTHR32123">
    <property type="entry name" value="BICD FAMILY-LIKE CARGO ADAPTER"/>
    <property type="match status" value="1"/>
</dbReference>
<dbReference type="VEuPathDB" id="VectorBase:CSON015519"/>
<feature type="coiled-coil region" evidence="2">
    <location>
        <begin position="185"/>
        <end position="268"/>
    </location>
</feature>
<feature type="compositionally biased region" description="Basic and acidic residues" evidence="3">
    <location>
        <begin position="415"/>
        <end position="428"/>
    </location>
</feature>
<dbReference type="AlphaFoldDB" id="A0A336MEF4"/>
<dbReference type="EMBL" id="UFQT01000991">
    <property type="protein sequence ID" value="SSX28320.1"/>
    <property type="molecule type" value="Genomic_DNA"/>
</dbReference>
<reference evidence="5" key="2">
    <citation type="submission" date="2018-07" db="EMBL/GenBank/DDBJ databases">
        <authorList>
            <person name="Quirk P.G."/>
            <person name="Krulwich T.A."/>
        </authorList>
    </citation>
    <scope>NUCLEOTIDE SEQUENCE</scope>
</reference>